<evidence type="ECO:0000256" key="2">
    <source>
        <dbReference type="SAM" id="SignalP"/>
    </source>
</evidence>
<evidence type="ECO:0000313" key="3">
    <source>
        <dbReference type="EMBL" id="TDH38483.1"/>
    </source>
</evidence>
<feature type="compositionally biased region" description="Basic and acidic residues" evidence="1">
    <location>
        <begin position="153"/>
        <end position="183"/>
    </location>
</feature>
<reference evidence="3 4" key="1">
    <citation type="journal article" date="2013" name="Int. J. Syst. Evol. Microbiol.">
        <title>Hoeflea suaedae sp. nov., an endophytic bacterium isolated from the root of the halophyte Suaeda maritima.</title>
        <authorList>
            <person name="Chung E.J."/>
            <person name="Park J.A."/>
            <person name="Pramanik P."/>
            <person name="Bibi F."/>
            <person name="Jeon C.O."/>
            <person name="Chung Y.R."/>
        </authorList>
    </citation>
    <scope>NUCLEOTIDE SEQUENCE [LARGE SCALE GENOMIC DNA]</scope>
    <source>
        <strain evidence="3 4">YC6898</strain>
    </source>
</reference>
<evidence type="ECO:0000256" key="1">
    <source>
        <dbReference type="SAM" id="MobiDB-lite"/>
    </source>
</evidence>
<name>A0A4R5PNR9_9HYPH</name>
<protein>
    <recommendedName>
        <fullName evidence="5">DUF3035 domain-containing protein</fullName>
    </recommendedName>
</protein>
<sequence length="221" mass="23942">MRISKGIRATAKAAALAAAAASLSACLGPTYGTDKSSTEQLVDDISNIATIKPDRGPTIDYKPRPALVRPPETANLPQPQQSVAAENPNWVESPEDSRKRLVAEADASGNDFAYRSPLARRDKSTGRATAKPSASSGSPSPLSVMRQESANRSLRENLKIQKGAYSDRRRFLSDPPLDYRKPAETAAVGELGEPEKQKERERIAAATKKKGFQLPKFSLPW</sequence>
<gene>
    <name evidence="3" type="ORF">E2A64_05080</name>
</gene>
<feature type="signal peptide" evidence="2">
    <location>
        <begin position="1"/>
        <end position="27"/>
    </location>
</feature>
<dbReference type="AlphaFoldDB" id="A0A4R5PNR9"/>
<keyword evidence="2" id="KW-0732">Signal</keyword>
<proteinExistence type="predicted"/>
<evidence type="ECO:0000313" key="4">
    <source>
        <dbReference type="Proteomes" id="UP000295131"/>
    </source>
</evidence>
<feature type="compositionally biased region" description="Polar residues" evidence="1">
    <location>
        <begin position="75"/>
        <end position="84"/>
    </location>
</feature>
<evidence type="ECO:0008006" key="5">
    <source>
        <dbReference type="Google" id="ProtNLM"/>
    </source>
</evidence>
<organism evidence="3 4">
    <name type="scientific">Pseudohoeflea suaedae</name>
    <dbReference type="NCBI Taxonomy" id="877384"/>
    <lineage>
        <taxon>Bacteria</taxon>
        <taxon>Pseudomonadati</taxon>
        <taxon>Pseudomonadota</taxon>
        <taxon>Alphaproteobacteria</taxon>
        <taxon>Hyphomicrobiales</taxon>
        <taxon>Rhizobiaceae</taxon>
        <taxon>Pseudohoeflea</taxon>
    </lineage>
</organism>
<accession>A0A4R5PNR9</accession>
<feature type="compositionally biased region" description="Low complexity" evidence="1">
    <location>
        <begin position="132"/>
        <end position="143"/>
    </location>
</feature>
<dbReference type="RefSeq" id="WP_133283318.1">
    <property type="nucleotide sequence ID" value="NZ_SMSI01000001.1"/>
</dbReference>
<feature type="chain" id="PRO_5020923410" description="DUF3035 domain-containing protein" evidence="2">
    <location>
        <begin position="28"/>
        <end position="221"/>
    </location>
</feature>
<dbReference type="Proteomes" id="UP000295131">
    <property type="component" value="Unassembled WGS sequence"/>
</dbReference>
<comment type="caution">
    <text evidence="3">The sequence shown here is derived from an EMBL/GenBank/DDBJ whole genome shotgun (WGS) entry which is preliminary data.</text>
</comment>
<feature type="region of interest" description="Disordered" evidence="1">
    <location>
        <begin position="52"/>
        <end position="199"/>
    </location>
</feature>
<dbReference type="PROSITE" id="PS51257">
    <property type="entry name" value="PROKAR_LIPOPROTEIN"/>
    <property type="match status" value="1"/>
</dbReference>
<dbReference type="OrthoDB" id="7835439at2"/>
<feature type="compositionally biased region" description="Basic and acidic residues" evidence="1">
    <location>
        <begin position="52"/>
        <end position="63"/>
    </location>
</feature>
<dbReference type="EMBL" id="SMSI01000001">
    <property type="protein sequence ID" value="TDH38483.1"/>
    <property type="molecule type" value="Genomic_DNA"/>
</dbReference>
<keyword evidence="4" id="KW-1185">Reference proteome</keyword>